<organism evidence="9 10">
    <name type="scientific">Edaphochlamys debaryana</name>
    <dbReference type="NCBI Taxonomy" id="47281"/>
    <lineage>
        <taxon>Eukaryota</taxon>
        <taxon>Viridiplantae</taxon>
        <taxon>Chlorophyta</taxon>
        <taxon>core chlorophytes</taxon>
        <taxon>Chlorophyceae</taxon>
        <taxon>CS clade</taxon>
        <taxon>Chlamydomonadales</taxon>
        <taxon>Chlamydomonadales incertae sedis</taxon>
        <taxon>Edaphochlamys</taxon>
    </lineage>
</organism>
<evidence type="ECO:0000256" key="2">
    <source>
        <dbReference type="ARBA" id="ARBA00023015"/>
    </source>
</evidence>
<dbReference type="Proteomes" id="UP000612055">
    <property type="component" value="Unassembled WGS sequence"/>
</dbReference>
<feature type="region of interest" description="Disordered" evidence="7">
    <location>
        <begin position="969"/>
        <end position="991"/>
    </location>
</feature>
<evidence type="ECO:0000256" key="5">
    <source>
        <dbReference type="ARBA" id="ARBA00023163"/>
    </source>
</evidence>
<protein>
    <recommendedName>
        <fullName evidence="8">RWP-RK domain-containing protein</fullName>
    </recommendedName>
</protein>
<feature type="region of interest" description="Disordered" evidence="7">
    <location>
        <begin position="1131"/>
        <end position="1154"/>
    </location>
</feature>
<evidence type="ECO:0000313" key="9">
    <source>
        <dbReference type="EMBL" id="KAG2500349.1"/>
    </source>
</evidence>
<feature type="compositionally biased region" description="Low complexity" evidence="7">
    <location>
        <begin position="689"/>
        <end position="698"/>
    </location>
</feature>
<evidence type="ECO:0000256" key="3">
    <source>
        <dbReference type="ARBA" id="ARBA00023054"/>
    </source>
</evidence>
<keyword evidence="6" id="KW-0539">Nucleus</keyword>
<gene>
    <name evidence="9" type="ORF">HYH03_001923</name>
</gene>
<evidence type="ECO:0000259" key="8">
    <source>
        <dbReference type="PROSITE" id="PS51519"/>
    </source>
</evidence>
<dbReference type="OrthoDB" id="6270329at2759"/>
<feature type="compositionally biased region" description="Polar residues" evidence="7">
    <location>
        <begin position="472"/>
        <end position="493"/>
    </location>
</feature>
<feature type="compositionally biased region" description="Low complexity" evidence="7">
    <location>
        <begin position="883"/>
        <end position="901"/>
    </location>
</feature>
<evidence type="ECO:0000256" key="4">
    <source>
        <dbReference type="ARBA" id="ARBA00023125"/>
    </source>
</evidence>
<evidence type="ECO:0000313" key="10">
    <source>
        <dbReference type="Proteomes" id="UP000612055"/>
    </source>
</evidence>
<dbReference type="InterPro" id="IPR003035">
    <property type="entry name" value="RWP-RK_dom"/>
</dbReference>
<feature type="compositionally biased region" description="Polar residues" evidence="7">
    <location>
        <begin position="1"/>
        <end position="12"/>
    </location>
</feature>
<keyword evidence="2" id="KW-0805">Transcription regulation</keyword>
<name>A0A836C5Y4_9CHLO</name>
<dbReference type="PANTHER" id="PTHR46373">
    <property type="entry name" value="PROTEIN RKD4"/>
    <property type="match status" value="1"/>
</dbReference>
<feature type="region of interest" description="Disordered" evidence="7">
    <location>
        <begin position="1071"/>
        <end position="1110"/>
    </location>
</feature>
<keyword evidence="5" id="KW-0804">Transcription</keyword>
<feature type="region of interest" description="Disordered" evidence="7">
    <location>
        <begin position="689"/>
        <end position="901"/>
    </location>
</feature>
<dbReference type="PANTHER" id="PTHR46373:SF2">
    <property type="entry name" value="RWP-RK DOMAIN-CONTAINING PROTEIN"/>
    <property type="match status" value="1"/>
</dbReference>
<evidence type="ECO:0000256" key="6">
    <source>
        <dbReference type="ARBA" id="ARBA00023242"/>
    </source>
</evidence>
<feature type="region of interest" description="Disordered" evidence="7">
    <location>
        <begin position="459"/>
        <end position="519"/>
    </location>
</feature>
<dbReference type="GO" id="GO:0003677">
    <property type="term" value="F:DNA binding"/>
    <property type="evidence" value="ECO:0007669"/>
    <property type="project" value="UniProtKB-KW"/>
</dbReference>
<proteinExistence type="predicted"/>
<dbReference type="GO" id="GO:0003700">
    <property type="term" value="F:DNA-binding transcription factor activity"/>
    <property type="evidence" value="ECO:0007669"/>
    <property type="project" value="InterPro"/>
</dbReference>
<feature type="compositionally biased region" description="Low complexity" evidence="7">
    <location>
        <begin position="785"/>
        <end position="800"/>
    </location>
</feature>
<feature type="compositionally biased region" description="Gly residues" evidence="7">
    <location>
        <begin position="35"/>
        <end position="45"/>
    </location>
</feature>
<keyword evidence="10" id="KW-1185">Reference proteome</keyword>
<comment type="caution">
    <text evidence="9">The sequence shown here is derived from an EMBL/GenBank/DDBJ whole genome shotgun (WGS) entry which is preliminary data.</text>
</comment>
<keyword evidence="3" id="KW-0175">Coiled coil</keyword>
<feature type="compositionally biased region" description="Low complexity" evidence="7">
    <location>
        <begin position="459"/>
        <end position="468"/>
    </location>
</feature>
<dbReference type="EMBL" id="JAEHOE010000004">
    <property type="protein sequence ID" value="KAG2500349.1"/>
    <property type="molecule type" value="Genomic_DNA"/>
</dbReference>
<comment type="function">
    <text evidence="1">Putative transcription factor.</text>
</comment>
<feature type="compositionally biased region" description="Gly residues" evidence="7">
    <location>
        <begin position="977"/>
        <end position="991"/>
    </location>
</feature>
<dbReference type="InterPro" id="IPR044607">
    <property type="entry name" value="RKD-like"/>
</dbReference>
<dbReference type="PROSITE" id="PS51519">
    <property type="entry name" value="RWP_RK"/>
    <property type="match status" value="1"/>
</dbReference>
<feature type="compositionally biased region" description="Gly residues" evidence="7">
    <location>
        <begin position="204"/>
        <end position="217"/>
    </location>
</feature>
<dbReference type="AlphaFoldDB" id="A0A836C5Y4"/>
<feature type="compositionally biased region" description="Pro residues" evidence="7">
    <location>
        <begin position="824"/>
        <end position="846"/>
    </location>
</feature>
<sequence>MKVKSEQPSGPSDSAIKRIFTDAMEASDDEEERGGVGGGATGGAGGDRDADDAVSLGELQSVYHLPSKEAARSLGISLSRLKRSCRAHNVHRWPHRKLSSLHNLRDTIRDDKNMKSHDKERILSRIAQEIDAVTSNPDHTIDTWLDEIRQAKYKLKYYHKTKHIHAAASAAARKKRLAANREGSAKPGNGEGSKAQSGAASGSTSGGGSGAAGRTGVLGGSPAPSILTAAGTAPASSVITTATAGGTTINLSGGGGVMSGPHSWVIGPGSGGGAAAVRAASDVIMGTLGGGGGAAGGMAPPTTGELDLTSRQSRAMSAADPLVQSGSAAAAAAAAAQWQAGGGAAGNAEMQAAAYARRPSYGITDESTCGQPTAAATVAADGAAGGGSIEWERAGGGRSSSCGYAAASYGTADGAADPILSGRGQALPTNASGGRASGGGMAPYSLPYSHGVVDTLPAGAGAPGNARGSSTGGPWSSNASLARQASAPTTARHSYTGGFGGLPAPEDIMGTGSGGGGGASATGCYTQPGSAAAAPGPVVGGRSRMHSADGCLGLPPLAPGGGLAAYDARYDGRYESRYDSRYDARYDARYEQRYHEMHRGAMGHPGSGHPYYEAPGSAYHVRPHPHSAVYGRSGGAGGAGGGNFMTRQSHTGSNSGAASPFAAATAAAAAAHAGAGGGLEAGGSPFAGSAAGGSASASGGFGGSGSGSARLGPDLSLHGAGGWRANADPGPNSADGPGGRDPRHVPGFASQGPRSGPLLSTAGGSGGAPVMTLAQIHDQDRHRFQAQAQAQAHAAQAQEAQRQHRQGSTPLPGSGYLPELASPTMPPTAAPSAAPPPMSVPLPMGRPPSSHGMAGGPDLPSAFEHPHGMHGHGGMTGFGSWQAPSDASSGGSGSRARSGTGVAATDELLSAAAVRASLLGEPRGSGPGGRPLTAADIAAQLRASATSAEGVAAAVMEPAPMPDRAVTTGATLRPSRGVGGSGGGSGSGGGAVGNGYGRHSASGMYWGGSAADGPAVAASGGSAMSLDDLRLPSAHVAVGAAGPGFAPPPLLVDDAMAYDVVPAYGNAAAGGASAGALPSDGQQQADGDHEMAPAAPPTAEKADADGDGHPVLVSGEHAVVVAAAAVMADGSGGRPDGAAAAPPSGGGGGDGGAMLASFDWLLHDNDR</sequence>
<feature type="region of interest" description="Disordered" evidence="7">
    <location>
        <begin position="1"/>
        <end position="51"/>
    </location>
</feature>
<feature type="region of interest" description="Disordered" evidence="7">
    <location>
        <begin position="168"/>
        <end position="217"/>
    </location>
</feature>
<evidence type="ECO:0000256" key="1">
    <source>
        <dbReference type="ARBA" id="ARBA00004049"/>
    </source>
</evidence>
<feature type="compositionally biased region" description="Low complexity" evidence="7">
    <location>
        <begin position="192"/>
        <end position="203"/>
    </location>
</feature>
<dbReference type="Pfam" id="PF02042">
    <property type="entry name" value="RWP-RK"/>
    <property type="match status" value="1"/>
</dbReference>
<evidence type="ECO:0000256" key="7">
    <source>
        <dbReference type="SAM" id="MobiDB-lite"/>
    </source>
</evidence>
<keyword evidence="4" id="KW-0238">DNA-binding</keyword>
<reference evidence="9" key="1">
    <citation type="journal article" date="2020" name="bioRxiv">
        <title>Comparative genomics of Chlamydomonas.</title>
        <authorList>
            <person name="Craig R.J."/>
            <person name="Hasan A.R."/>
            <person name="Ness R.W."/>
            <person name="Keightley P.D."/>
        </authorList>
    </citation>
    <scope>NUCLEOTIDE SEQUENCE</scope>
    <source>
        <strain evidence="9">CCAP 11/70</strain>
    </source>
</reference>
<accession>A0A836C5Y4</accession>
<feature type="domain" description="RWP-RK" evidence="8">
    <location>
        <begin position="37"/>
        <end position="121"/>
    </location>
</feature>